<organism evidence="1 2">
    <name type="scientific">Candidatus Ornithospirochaeta stercoripullorum</name>
    <dbReference type="NCBI Taxonomy" id="2840899"/>
    <lineage>
        <taxon>Bacteria</taxon>
        <taxon>Pseudomonadati</taxon>
        <taxon>Spirochaetota</taxon>
        <taxon>Spirochaetia</taxon>
        <taxon>Spirochaetales</taxon>
        <taxon>Spirochaetaceae</taxon>
        <taxon>Spirochaetaceae incertae sedis</taxon>
        <taxon>Candidatus Ornithospirochaeta</taxon>
    </lineage>
</organism>
<name>A0A9D9E225_9SPIO</name>
<dbReference type="AlphaFoldDB" id="A0A9D9E225"/>
<proteinExistence type="predicted"/>
<protein>
    <submittedName>
        <fullName evidence="1">Uncharacterized protein</fullName>
    </submittedName>
</protein>
<gene>
    <name evidence="1" type="ORF">IAA97_07170</name>
</gene>
<evidence type="ECO:0000313" key="2">
    <source>
        <dbReference type="Proteomes" id="UP000823615"/>
    </source>
</evidence>
<comment type="caution">
    <text evidence="1">The sequence shown here is derived from an EMBL/GenBank/DDBJ whole genome shotgun (WGS) entry which is preliminary data.</text>
</comment>
<accession>A0A9D9E225</accession>
<sequence>MNTKKAIWINKPEHIKATLHTLSFKSESAHSVFFVLGEEEEIKLSYKAETTVAFVLMHTEEDYIVFKDNAIVLLFSGIRTEIPHAAINELELIKKGPALTFKSGDDEILAITKTAFRTSVSFGISAKGCGEVVLEVF</sequence>
<dbReference type="Proteomes" id="UP000823615">
    <property type="component" value="Unassembled WGS sequence"/>
</dbReference>
<evidence type="ECO:0000313" key="1">
    <source>
        <dbReference type="EMBL" id="MBO8436741.1"/>
    </source>
</evidence>
<dbReference type="EMBL" id="JADIMT010000083">
    <property type="protein sequence ID" value="MBO8436741.1"/>
    <property type="molecule type" value="Genomic_DNA"/>
</dbReference>
<reference evidence="1" key="1">
    <citation type="submission" date="2020-10" db="EMBL/GenBank/DDBJ databases">
        <authorList>
            <person name="Gilroy R."/>
        </authorList>
    </citation>
    <scope>NUCLEOTIDE SEQUENCE</scope>
    <source>
        <strain evidence="1">7293</strain>
    </source>
</reference>
<reference evidence="1" key="2">
    <citation type="journal article" date="2021" name="PeerJ">
        <title>Extensive microbial diversity within the chicken gut microbiome revealed by metagenomics and culture.</title>
        <authorList>
            <person name="Gilroy R."/>
            <person name="Ravi A."/>
            <person name="Getino M."/>
            <person name="Pursley I."/>
            <person name="Horton D.L."/>
            <person name="Alikhan N.F."/>
            <person name="Baker D."/>
            <person name="Gharbi K."/>
            <person name="Hall N."/>
            <person name="Watson M."/>
            <person name="Adriaenssens E.M."/>
            <person name="Foster-Nyarko E."/>
            <person name="Jarju S."/>
            <person name="Secka A."/>
            <person name="Antonio M."/>
            <person name="Oren A."/>
            <person name="Chaudhuri R.R."/>
            <person name="La Ragione R."/>
            <person name="Hildebrand F."/>
            <person name="Pallen M.J."/>
        </authorList>
    </citation>
    <scope>NUCLEOTIDE SEQUENCE</scope>
    <source>
        <strain evidence="1">7293</strain>
    </source>
</reference>